<name>A0A4R6C2F0_9STAP</name>
<dbReference type="AlphaFoldDB" id="A0A4R6C2F0"/>
<dbReference type="PROSITE" id="PS00061">
    <property type="entry name" value="ADH_SHORT"/>
    <property type="match status" value="1"/>
</dbReference>
<dbReference type="GO" id="GO:0016020">
    <property type="term" value="C:membrane"/>
    <property type="evidence" value="ECO:0007669"/>
    <property type="project" value="TreeGrafter"/>
</dbReference>
<dbReference type="SUPFAM" id="SSF51735">
    <property type="entry name" value="NAD(P)-binding Rossmann-fold domains"/>
    <property type="match status" value="1"/>
</dbReference>
<organism evidence="4 5">
    <name type="scientific">Macrococcus bovicus</name>
    <dbReference type="NCBI Taxonomy" id="69968"/>
    <lineage>
        <taxon>Bacteria</taxon>
        <taxon>Bacillati</taxon>
        <taxon>Bacillota</taxon>
        <taxon>Bacilli</taxon>
        <taxon>Bacillales</taxon>
        <taxon>Staphylococcaceae</taxon>
        <taxon>Macrococcus</taxon>
    </lineage>
</organism>
<evidence type="ECO:0000313" key="5">
    <source>
        <dbReference type="Proteomes" id="UP000294843"/>
    </source>
</evidence>
<reference evidence="4 5" key="1">
    <citation type="submission" date="2019-01" db="EMBL/GenBank/DDBJ databases">
        <title>Draft genome sequences of the type strains of six Macrococcus species.</title>
        <authorList>
            <person name="Mazhar S."/>
            <person name="Altermann E."/>
            <person name="Hill C."/>
            <person name="Mcauliffe O."/>
        </authorList>
    </citation>
    <scope>NUCLEOTIDE SEQUENCE [LARGE SCALE GENOMIC DNA]</scope>
    <source>
        <strain evidence="4 5">ATCC 51825</strain>
    </source>
</reference>
<accession>A0A4R6C2F0</accession>
<dbReference type="Pfam" id="PF00106">
    <property type="entry name" value="adh_short"/>
    <property type="match status" value="1"/>
</dbReference>
<keyword evidence="5" id="KW-1185">Reference proteome</keyword>
<dbReference type="PRINTS" id="PR00081">
    <property type="entry name" value="GDHRDH"/>
</dbReference>
<gene>
    <name evidence="4" type="ORF">ERX55_00915</name>
</gene>
<dbReference type="InterPro" id="IPR002347">
    <property type="entry name" value="SDR_fam"/>
</dbReference>
<dbReference type="InterPro" id="IPR036291">
    <property type="entry name" value="NAD(P)-bd_dom_sf"/>
</dbReference>
<dbReference type="OrthoDB" id="9793345at2"/>
<sequence>MIGKKFILTGGTGGLGESILKELIHRGAQVLVIGRNGEQLKSYTEHYQHIAVYQLDLSDKEQVSALITHIRSKGESYDGIINNAGYGYFKTFLDHTDDEVTDMFNVNVVHALRLQKGLLPVLRPGASIVNIASQAARVTTPYGSIYAATKAALLSFSDALRLEHPEFHVMTVNPGPIATNFFSRADATGRYEILTKGIQLDKDALAREIVAGMTDRKLEVNRPLWMHHGLTLYNLAPRSIEKLFRRFFLSKKP</sequence>
<protein>
    <submittedName>
        <fullName evidence="4">SDR family NAD(P)-dependent oxidoreductase</fullName>
    </submittedName>
</protein>
<dbReference type="Gene3D" id="3.40.50.720">
    <property type="entry name" value="NAD(P)-binding Rossmann-like Domain"/>
    <property type="match status" value="1"/>
</dbReference>
<keyword evidence="2" id="KW-0560">Oxidoreductase</keyword>
<comment type="caution">
    <text evidence="4">The sequence shown here is derived from an EMBL/GenBank/DDBJ whole genome shotgun (WGS) entry which is preliminary data.</text>
</comment>
<proteinExistence type="inferred from homology"/>
<dbReference type="PRINTS" id="PR00080">
    <property type="entry name" value="SDRFAMILY"/>
</dbReference>
<evidence type="ECO:0000313" key="4">
    <source>
        <dbReference type="EMBL" id="TDM15495.1"/>
    </source>
</evidence>
<dbReference type="EMBL" id="SCWF01000001">
    <property type="protein sequence ID" value="TDM15495.1"/>
    <property type="molecule type" value="Genomic_DNA"/>
</dbReference>
<dbReference type="RefSeq" id="WP_133450703.1">
    <property type="nucleotide sequence ID" value="NZ_SCWF01000001.1"/>
</dbReference>
<evidence type="ECO:0000256" key="3">
    <source>
        <dbReference type="RuleBase" id="RU000363"/>
    </source>
</evidence>
<dbReference type="Proteomes" id="UP000294843">
    <property type="component" value="Unassembled WGS sequence"/>
</dbReference>
<evidence type="ECO:0000256" key="1">
    <source>
        <dbReference type="ARBA" id="ARBA00006484"/>
    </source>
</evidence>
<dbReference type="InterPro" id="IPR020904">
    <property type="entry name" value="Sc_DH/Rdtase_CS"/>
</dbReference>
<evidence type="ECO:0000256" key="2">
    <source>
        <dbReference type="ARBA" id="ARBA00023002"/>
    </source>
</evidence>
<dbReference type="PANTHER" id="PTHR44196">
    <property type="entry name" value="DEHYDROGENASE/REDUCTASE SDR FAMILY MEMBER 7B"/>
    <property type="match status" value="1"/>
</dbReference>
<dbReference type="GO" id="GO:0016491">
    <property type="term" value="F:oxidoreductase activity"/>
    <property type="evidence" value="ECO:0007669"/>
    <property type="project" value="UniProtKB-KW"/>
</dbReference>
<dbReference type="PANTHER" id="PTHR44196:SF1">
    <property type="entry name" value="DEHYDROGENASE_REDUCTASE SDR FAMILY MEMBER 7B"/>
    <property type="match status" value="1"/>
</dbReference>
<comment type="similarity">
    <text evidence="1 3">Belongs to the short-chain dehydrogenases/reductases (SDR) family.</text>
</comment>